<name>A0A0C9ZGS4_9AGAM</name>
<dbReference type="Gene3D" id="3.30.420.40">
    <property type="match status" value="1"/>
</dbReference>
<dbReference type="SUPFAM" id="SSF53067">
    <property type="entry name" value="Actin-like ATPase domain"/>
    <property type="match status" value="2"/>
</dbReference>
<proteinExistence type="predicted"/>
<organism evidence="1 2">
    <name type="scientific">Pisolithus microcarpus 441</name>
    <dbReference type="NCBI Taxonomy" id="765257"/>
    <lineage>
        <taxon>Eukaryota</taxon>
        <taxon>Fungi</taxon>
        <taxon>Dikarya</taxon>
        <taxon>Basidiomycota</taxon>
        <taxon>Agaricomycotina</taxon>
        <taxon>Agaricomycetes</taxon>
        <taxon>Agaricomycetidae</taxon>
        <taxon>Boletales</taxon>
        <taxon>Sclerodermatineae</taxon>
        <taxon>Pisolithaceae</taxon>
        <taxon>Pisolithus</taxon>
    </lineage>
</organism>
<dbReference type="EMBL" id="KN833789">
    <property type="protein sequence ID" value="KIK19178.1"/>
    <property type="molecule type" value="Genomic_DNA"/>
</dbReference>
<dbReference type="PANTHER" id="PTHR14187">
    <property type="entry name" value="ALPHA KINASE/ELONGATION FACTOR 2 KINASE"/>
    <property type="match status" value="1"/>
</dbReference>
<sequence length="624" mass="70350">MAPLARSPYTGESRRLVIAFDIGTTYSGVSYSILTPGDIPEIFPVKRFPHQGHVGGNCKIPTVIYYDKQGRVCVTGIDEFGDFEPDEVENWTKVQWFKMHLRPKSSAASDAADQITPLPPNKTVIDIFVDFMEYLYDCTRKYIQQTFPNQPDFLVSMDRNNAIDFVLTHPNGWEGSQQAQMCQAAVRAKLVPDTDAGRARVRFVTEGEASLHLCIQRGLMTPEMERGEGVLIVDAGGGTIDVSAYSRNLAAKEKNTFEEIAAAQCFFQGLIYVTNRARCFIENRLNGSKFQHNIKYIVNAFDKQSKLTFRDRPLYVPANSQEKDAKLGMRIGSLRLEKEDVAGFFKPSVNCIVDAVKEQRRTAKKTISTVLLVGGFAASDWLYIQLEISMKSLGVSIFRPDSNVNKAVADGGVSYFIDHCVTTRVSKYACGIRCHLRYDSNDEEHRQRSSQVFHDVDGSQHLRNSFSIILPQDTTVSETKEFRRSYYRKSMNRSDFGNLADRILCYKGSSPHPRWTDVDAGSYSTLCNVVDNGQLINTSRYVSNGDYYIVEYDVVLTFGLTELAAQYAWKENVSRRYISPETGPDRCLSLIRVLRNGLSFSFLIACITHNGFARCPAEITYDIQ</sequence>
<keyword evidence="2" id="KW-1185">Reference proteome</keyword>
<dbReference type="Proteomes" id="UP000054018">
    <property type="component" value="Unassembled WGS sequence"/>
</dbReference>
<evidence type="ECO:0000313" key="1">
    <source>
        <dbReference type="EMBL" id="KIK19178.1"/>
    </source>
</evidence>
<accession>A0A0C9ZGS4</accession>
<protein>
    <submittedName>
        <fullName evidence="1">Unplaced genomic scaffold scaffold_105, whole genome shotgun sequence</fullName>
    </submittedName>
</protein>
<dbReference type="InterPro" id="IPR043129">
    <property type="entry name" value="ATPase_NBD"/>
</dbReference>
<reference evidence="2" key="2">
    <citation type="submission" date="2015-01" db="EMBL/GenBank/DDBJ databases">
        <title>Evolutionary Origins and Diversification of the Mycorrhizal Mutualists.</title>
        <authorList>
            <consortium name="DOE Joint Genome Institute"/>
            <consortium name="Mycorrhizal Genomics Consortium"/>
            <person name="Kohler A."/>
            <person name="Kuo A."/>
            <person name="Nagy L.G."/>
            <person name="Floudas D."/>
            <person name="Copeland A."/>
            <person name="Barry K.W."/>
            <person name="Cichocki N."/>
            <person name="Veneault-Fourrey C."/>
            <person name="LaButti K."/>
            <person name="Lindquist E.A."/>
            <person name="Lipzen A."/>
            <person name="Lundell T."/>
            <person name="Morin E."/>
            <person name="Murat C."/>
            <person name="Riley R."/>
            <person name="Ohm R."/>
            <person name="Sun H."/>
            <person name="Tunlid A."/>
            <person name="Henrissat B."/>
            <person name="Grigoriev I.V."/>
            <person name="Hibbett D.S."/>
            <person name="Martin F."/>
        </authorList>
    </citation>
    <scope>NUCLEOTIDE SEQUENCE [LARGE SCALE GENOMIC DNA]</scope>
    <source>
        <strain evidence="2">441</strain>
    </source>
</reference>
<dbReference type="AlphaFoldDB" id="A0A0C9ZGS4"/>
<dbReference type="CDD" id="cd10170">
    <property type="entry name" value="ASKHA_NBD_HSP70"/>
    <property type="match status" value="1"/>
</dbReference>
<gene>
    <name evidence="1" type="ORF">PISMIDRAFT_108150</name>
</gene>
<dbReference type="OrthoDB" id="2963168at2759"/>
<evidence type="ECO:0000313" key="2">
    <source>
        <dbReference type="Proteomes" id="UP000054018"/>
    </source>
</evidence>
<reference evidence="1 2" key="1">
    <citation type="submission" date="2014-04" db="EMBL/GenBank/DDBJ databases">
        <authorList>
            <consortium name="DOE Joint Genome Institute"/>
            <person name="Kuo A."/>
            <person name="Kohler A."/>
            <person name="Costa M.D."/>
            <person name="Nagy L.G."/>
            <person name="Floudas D."/>
            <person name="Copeland A."/>
            <person name="Barry K.W."/>
            <person name="Cichocki N."/>
            <person name="Veneault-Fourrey C."/>
            <person name="LaButti K."/>
            <person name="Lindquist E.A."/>
            <person name="Lipzen A."/>
            <person name="Lundell T."/>
            <person name="Morin E."/>
            <person name="Murat C."/>
            <person name="Sun H."/>
            <person name="Tunlid A."/>
            <person name="Henrissat B."/>
            <person name="Grigoriev I.V."/>
            <person name="Hibbett D.S."/>
            <person name="Martin F."/>
            <person name="Nordberg H.P."/>
            <person name="Cantor M.N."/>
            <person name="Hua S.X."/>
        </authorList>
    </citation>
    <scope>NUCLEOTIDE SEQUENCE [LARGE SCALE GENOMIC DNA]</scope>
    <source>
        <strain evidence="1 2">441</strain>
    </source>
</reference>
<dbReference type="STRING" id="765257.A0A0C9ZGS4"/>
<dbReference type="PANTHER" id="PTHR14187:SF5">
    <property type="entry name" value="HEAT SHOCK 70 KDA PROTEIN 12A"/>
    <property type="match status" value="1"/>
</dbReference>
<dbReference type="HOGENOM" id="CLU_009958_4_2_1"/>